<reference evidence="2" key="1">
    <citation type="submission" date="2021-05" db="EMBL/GenBank/DDBJ databases">
        <authorList>
            <person name="Alioto T."/>
            <person name="Alioto T."/>
            <person name="Gomez Garrido J."/>
        </authorList>
    </citation>
    <scope>NUCLEOTIDE SEQUENCE</scope>
</reference>
<dbReference type="EMBL" id="HBUE01004021">
    <property type="protein sequence ID" value="CAG6445014.1"/>
    <property type="molecule type" value="Transcribed_RNA"/>
</dbReference>
<organism evidence="2">
    <name type="scientific">Culex pipiens</name>
    <name type="common">House mosquito</name>
    <dbReference type="NCBI Taxonomy" id="7175"/>
    <lineage>
        <taxon>Eukaryota</taxon>
        <taxon>Metazoa</taxon>
        <taxon>Ecdysozoa</taxon>
        <taxon>Arthropoda</taxon>
        <taxon>Hexapoda</taxon>
        <taxon>Insecta</taxon>
        <taxon>Pterygota</taxon>
        <taxon>Neoptera</taxon>
        <taxon>Endopterygota</taxon>
        <taxon>Diptera</taxon>
        <taxon>Nematocera</taxon>
        <taxon>Culicoidea</taxon>
        <taxon>Culicidae</taxon>
        <taxon>Culicinae</taxon>
        <taxon>Culicini</taxon>
        <taxon>Culex</taxon>
        <taxon>Culex</taxon>
    </lineage>
</organism>
<feature type="compositionally biased region" description="Basic and acidic residues" evidence="1">
    <location>
        <begin position="1"/>
        <end position="19"/>
    </location>
</feature>
<dbReference type="EMBL" id="HBUE01004020">
    <property type="protein sequence ID" value="CAG6445011.1"/>
    <property type="molecule type" value="Transcribed_RNA"/>
</dbReference>
<name>A0A8D7ZUY9_CULPI</name>
<dbReference type="EMBL" id="HBUE01004013">
    <property type="protein sequence ID" value="CAG6444995.1"/>
    <property type="molecule type" value="Transcribed_RNA"/>
</dbReference>
<proteinExistence type="predicted"/>
<sequence length="108" mass="11590">MKSAESSKNDAEPSREVRRAPPLPPPPSRVPISARHWTTLPTVIRAPLGTACHSSGASSWKLLADGLLARVVPLCEHRSMMCSSCVAGLHRTAACLPQTDFSSSRMTL</sequence>
<protein>
    <submittedName>
        <fullName evidence="2">(northern house mosquito) hypothetical protein</fullName>
    </submittedName>
</protein>
<feature type="region of interest" description="Disordered" evidence="1">
    <location>
        <begin position="1"/>
        <end position="34"/>
    </location>
</feature>
<evidence type="ECO:0000256" key="1">
    <source>
        <dbReference type="SAM" id="MobiDB-lite"/>
    </source>
</evidence>
<dbReference type="EMBL" id="HBUE01004015">
    <property type="protein sequence ID" value="CAG6444997.1"/>
    <property type="molecule type" value="Transcribed_RNA"/>
</dbReference>
<evidence type="ECO:0000313" key="2">
    <source>
        <dbReference type="EMBL" id="CAG6445014.1"/>
    </source>
</evidence>
<dbReference type="AlphaFoldDB" id="A0A8D7ZUY9"/>
<accession>A0A8D7ZUY9</accession>